<dbReference type="EMBL" id="PIPR01000002">
    <property type="protein sequence ID" value="RUO39484.1"/>
    <property type="molecule type" value="Genomic_DNA"/>
</dbReference>
<gene>
    <name evidence="1" type="ORF">CWE22_09300</name>
</gene>
<dbReference type="AlphaFoldDB" id="A0A7Z6ZSJ7"/>
<dbReference type="Proteomes" id="UP000287766">
    <property type="component" value="Unassembled WGS sequence"/>
</dbReference>
<keyword evidence="2" id="KW-1185">Reference proteome</keyword>
<organism evidence="1 2">
    <name type="scientific">Pseudidiomarina aestuarii</name>
    <dbReference type="NCBI Taxonomy" id="624146"/>
    <lineage>
        <taxon>Bacteria</taxon>
        <taxon>Pseudomonadati</taxon>
        <taxon>Pseudomonadota</taxon>
        <taxon>Gammaproteobacteria</taxon>
        <taxon>Alteromonadales</taxon>
        <taxon>Idiomarinaceae</taxon>
        <taxon>Pseudidiomarina</taxon>
    </lineage>
</organism>
<evidence type="ECO:0000313" key="1">
    <source>
        <dbReference type="EMBL" id="RUO39484.1"/>
    </source>
</evidence>
<evidence type="ECO:0000313" key="2">
    <source>
        <dbReference type="Proteomes" id="UP000287766"/>
    </source>
</evidence>
<dbReference type="Pfam" id="PF13489">
    <property type="entry name" value="Methyltransf_23"/>
    <property type="match status" value="1"/>
</dbReference>
<accession>A0A7Z6ZSJ7</accession>
<reference evidence="2" key="1">
    <citation type="journal article" date="2018" name="Front. Microbiol.">
        <title>Genome-Based Analysis Reveals the Taxonomy and Diversity of the Family Idiomarinaceae.</title>
        <authorList>
            <person name="Liu Y."/>
            <person name="Lai Q."/>
            <person name="Shao Z."/>
        </authorList>
    </citation>
    <scope>NUCLEOTIDE SEQUENCE [LARGE SCALE GENOMIC DNA]</scope>
    <source>
        <strain evidence="2">KYW314</strain>
    </source>
</reference>
<comment type="caution">
    <text evidence="1">The sequence shown here is derived from an EMBL/GenBank/DDBJ whole genome shotgun (WGS) entry which is preliminary data.</text>
</comment>
<dbReference type="RefSeq" id="WP_169931156.1">
    <property type="nucleotide sequence ID" value="NZ_PIPR01000002.1"/>
</dbReference>
<proteinExistence type="predicted"/>
<evidence type="ECO:0008006" key="3">
    <source>
        <dbReference type="Google" id="ProtNLM"/>
    </source>
</evidence>
<dbReference type="SUPFAM" id="SSF53335">
    <property type="entry name" value="S-adenosyl-L-methionine-dependent methyltransferases"/>
    <property type="match status" value="1"/>
</dbReference>
<protein>
    <recommendedName>
        <fullName evidence="3">Methyltransferase</fullName>
    </recommendedName>
</protein>
<dbReference type="Gene3D" id="3.40.50.150">
    <property type="entry name" value="Vaccinia Virus protein VP39"/>
    <property type="match status" value="1"/>
</dbReference>
<dbReference type="InterPro" id="IPR029063">
    <property type="entry name" value="SAM-dependent_MTases_sf"/>
</dbReference>
<name>A0A7Z6ZSJ7_9GAMM</name>
<sequence length="224" mass="25650">MLCPLCKHHPLELVHTETKGTLIGREFWRCEECQLISVPPAFQIDDAAEQAIYDLHQNDPQDPHYRQFLSRIAVPLLNLLPASAQGLDFGSGPGPTLSLMLEDAGHSCAVYDKFYAADESVWDHHYDFITATEVFEHLTDPAIVLDRLLSCLKPSGYLALMTQRWISLARFQNWQYRNDATHIIFMHEYTCDWLARTYSLTIEYMAHGVVIFRKTGEPVEKPVV</sequence>